<dbReference type="EMBL" id="LVKB01000198">
    <property type="protein sequence ID" value="ORD95735.1"/>
    <property type="molecule type" value="Genomic_DNA"/>
</dbReference>
<comment type="caution">
    <text evidence="1">The sequence shown here is derived from an EMBL/GenBank/DDBJ whole genome shotgun (WGS) entry which is preliminary data.</text>
</comment>
<dbReference type="VEuPathDB" id="MicrosporidiaDB:HERIO_2252"/>
<dbReference type="AlphaFoldDB" id="A0A1X0Q7M0"/>
<keyword evidence="2" id="KW-1185">Reference proteome</keyword>
<dbReference type="Proteomes" id="UP000192356">
    <property type="component" value="Unassembled WGS sequence"/>
</dbReference>
<evidence type="ECO:0000313" key="2">
    <source>
        <dbReference type="Proteomes" id="UP000192356"/>
    </source>
</evidence>
<organism evidence="1 2">
    <name type="scientific">Hepatospora eriocheir</name>
    <dbReference type="NCBI Taxonomy" id="1081669"/>
    <lineage>
        <taxon>Eukaryota</taxon>
        <taxon>Fungi</taxon>
        <taxon>Fungi incertae sedis</taxon>
        <taxon>Microsporidia</taxon>
        <taxon>Hepatosporidae</taxon>
        <taxon>Hepatospora</taxon>
    </lineage>
</organism>
<proteinExistence type="predicted"/>
<gene>
    <name evidence="1" type="ORF">HERIO_2252</name>
</gene>
<name>A0A1X0Q7M0_9MICR</name>
<protein>
    <submittedName>
        <fullName evidence="1">Uncharacterized protein</fullName>
    </submittedName>
</protein>
<evidence type="ECO:0000313" key="1">
    <source>
        <dbReference type="EMBL" id="ORD95735.1"/>
    </source>
</evidence>
<sequence>MNFSKIFFEVNVILGCTLVSNTSQINLEEDDEIKEMLKEYVKSKNFLKKNVPLVIRLLESNYSYASKDEINSIVRQLNINFKKKQINSKDHLDKESCIKDFNEYIRTTYDKMFLNFGELIVKKVKSSGKVKNNPKCLSYIPRFCIDNFINSLKKNQCDIKLNNDESLLEIYMDFLSMYKFYKDVISSYEKLRFLIVLIIKVKQRMLNSHVFKNKNMFYSFKFDGIYSPEIKEYLCEEVLSYILRMNIEKK</sequence>
<reference evidence="1 2" key="1">
    <citation type="journal article" date="2017" name="Environ. Microbiol.">
        <title>Decay of the glycolytic pathway and adaptation to intranuclear parasitism within Enterocytozoonidae microsporidia.</title>
        <authorList>
            <person name="Wiredu Boakye D."/>
            <person name="Jaroenlak P."/>
            <person name="Prachumwat A."/>
            <person name="Williams T.A."/>
            <person name="Bateman K.S."/>
            <person name="Itsathitphaisarn O."/>
            <person name="Sritunyalucksana K."/>
            <person name="Paszkiewicz K.H."/>
            <person name="Moore K.A."/>
            <person name="Stentiford G.D."/>
            <person name="Williams B.A."/>
        </authorList>
    </citation>
    <scope>NUCLEOTIDE SEQUENCE [LARGE SCALE GENOMIC DNA]</scope>
    <source>
        <strain evidence="1 2">GB1</strain>
    </source>
</reference>
<accession>A0A1X0Q7M0</accession>
<dbReference type="VEuPathDB" id="MicrosporidiaDB:A0H76_770"/>